<feature type="transmembrane region" description="Helical" evidence="10">
    <location>
        <begin position="263"/>
        <end position="283"/>
    </location>
</feature>
<dbReference type="CDD" id="cd06261">
    <property type="entry name" value="TM_PBP2"/>
    <property type="match status" value="1"/>
</dbReference>
<evidence type="ECO:0000313" key="12">
    <source>
        <dbReference type="EMBL" id="WAH44095.1"/>
    </source>
</evidence>
<comment type="similarity">
    <text evidence="9">Belongs to the binding-protein-dependent transport system permease family. OppBC subfamily.</text>
</comment>
<evidence type="ECO:0000256" key="5">
    <source>
        <dbReference type="ARBA" id="ARBA00022856"/>
    </source>
</evidence>
<feature type="domain" description="ABC transmembrane type-1" evidence="11">
    <location>
        <begin position="94"/>
        <end position="283"/>
    </location>
</feature>
<keyword evidence="5" id="KW-0571">Peptide transport</keyword>
<evidence type="ECO:0000256" key="10">
    <source>
        <dbReference type="RuleBase" id="RU363032"/>
    </source>
</evidence>
<evidence type="ECO:0000256" key="8">
    <source>
        <dbReference type="ARBA" id="ARBA00023136"/>
    </source>
</evidence>
<gene>
    <name evidence="12" type="ORF">NZD89_12350</name>
</gene>
<feature type="transmembrane region" description="Helical" evidence="10">
    <location>
        <begin position="133"/>
        <end position="151"/>
    </location>
</feature>
<dbReference type="Gene3D" id="1.10.3720.10">
    <property type="entry name" value="MetI-like"/>
    <property type="match status" value="1"/>
</dbReference>
<reference evidence="12" key="1">
    <citation type="submission" date="2022-08" db="EMBL/GenBank/DDBJ databases">
        <title>Alicyclobacillus fastidiosus DSM 17978, complete genome.</title>
        <authorList>
            <person name="Wang Q."/>
            <person name="Cai R."/>
            <person name="Wang Z."/>
        </authorList>
    </citation>
    <scope>NUCLEOTIDE SEQUENCE</scope>
    <source>
        <strain evidence="12">DSM 17978</strain>
    </source>
</reference>
<name>A0ABY6ZMP7_9BACL</name>
<keyword evidence="6" id="KW-0653">Protein transport</keyword>
<organism evidence="12 13">
    <name type="scientific">Alicyclobacillus fastidiosus</name>
    <dbReference type="NCBI Taxonomy" id="392011"/>
    <lineage>
        <taxon>Bacteria</taxon>
        <taxon>Bacillati</taxon>
        <taxon>Bacillota</taxon>
        <taxon>Bacilli</taxon>
        <taxon>Bacillales</taxon>
        <taxon>Alicyclobacillaceae</taxon>
        <taxon>Alicyclobacillus</taxon>
    </lineage>
</organism>
<dbReference type="InterPro" id="IPR000515">
    <property type="entry name" value="MetI-like"/>
</dbReference>
<comment type="subcellular location">
    <subcellularLocation>
        <location evidence="1 10">Cell membrane</location>
        <topology evidence="1 10">Multi-pass membrane protein</topology>
    </subcellularLocation>
</comment>
<dbReference type="Pfam" id="PF00528">
    <property type="entry name" value="BPD_transp_1"/>
    <property type="match status" value="1"/>
</dbReference>
<feature type="transmembrane region" description="Helical" evidence="10">
    <location>
        <begin position="32"/>
        <end position="55"/>
    </location>
</feature>
<dbReference type="EMBL" id="CP104067">
    <property type="protein sequence ID" value="WAH44095.1"/>
    <property type="molecule type" value="Genomic_DNA"/>
</dbReference>
<feature type="transmembrane region" description="Helical" evidence="10">
    <location>
        <begin position="157"/>
        <end position="175"/>
    </location>
</feature>
<proteinExistence type="inferred from homology"/>
<feature type="transmembrane region" description="Helical" evidence="10">
    <location>
        <begin position="100"/>
        <end position="121"/>
    </location>
</feature>
<feature type="transmembrane region" description="Helical" evidence="10">
    <location>
        <begin position="206"/>
        <end position="223"/>
    </location>
</feature>
<feature type="transmembrane region" description="Helical" evidence="10">
    <location>
        <begin position="229"/>
        <end position="251"/>
    </location>
</feature>
<evidence type="ECO:0000259" key="11">
    <source>
        <dbReference type="PROSITE" id="PS50928"/>
    </source>
</evidence>
<keyword evidence="3" id="KW-1003">Cell membrane</keyword>
<dbReference type="PANTHER" id="PTHR43386:SF24">
    <property type="entry name" value="OLIGOPEPTIDE TRANSPORT SYSTEM PERMEASE PROTEIN AMID"/>
    <property type="match status" value="1"/>
</dbReference>
<dbReference type="SUPFAM" id="SSF161098">
    <property type="entry name" value="MetI-like"/>
    <property type="match status" value="1"/>
</dbReference>
<dbReference type="InterPro" id="IPR025966">
    <property type="entry name" value="OppC_N"/>
</dbReference>
<dbReference type="Proteomes" id="UP001164761">
    <property type="component" value="Chromosome"/>
</dbReference>
<evidence type="ECO:0000256" key="9">
    <source>
        <dbReference type="ARBA" id="ARBA00024202"/>
    </source>
</evidence>
<evidence type="ECO:0000313" key="13">
    <source>
        <dbReference type="Proteomes" id="UP001164761"/>
    </source>
</evidence>
<evidence type="ECO:0000256" key="2">
    <source>
        <dbReference type="ARBA" id="ARBA00022448"/>
    </source>
</evidence>
<keyword evidence="4 10" id="KW-0812">Transmembrane</keyword>
<evidence type="ECO:0000256" key="3">
    <source>
        <dbReference type="ARBA" id="ARBA00022475"/>
    </source>
</evidence>
<dbReference type="Pfam" id="PF12911">
    <property type="entry name" value="OppC_N"/>
    <property type="match status" value="1"/>
</dbReference>
<accession>A0ABY6ZMP7</accession>
<dbReference type="InterPro" id="IPR050366">
    <property type="entry name" value="BP-dependent_transpt_permease"/>
</dbReference>
<dbReference type="InterPro" id="IPR035906">
    <property type="entry name" value="MetI-like_sf"/>
</dbReference>
<dbReference type="PROSITE" id="PS50928">
    <property type="entry name" value="ABC_TM1"/>
    <property type="match status" value="1"/>
</dbReference>
<keyword evidence="8 10" id="KW-0472">Membrane</keyword>
<keyword evidence="7 10" id="KW-1133">Transmembrane helix</keyword>
<protein>
    <submittedName>
        <fullName evidence="12">ABC transporter permease</fullName>
    </submittedName>
</protein>
<keyword evidence="2 10" id="KW-0813">Transport</keyword>
<evidence type="ECO:0000256" key="6">
    <source>
        <dbReference type="ARBA" id="ARBA00022927"/>
    </source>
</evidence>
<dbReference type="RefSeq" id="WP_268007995.1">
    <property type="nucleotide sequence ID" value="NZ_BSUT01000001.1"/>
</dbReference>
<dbReference type="PANTHER" id="PTHR43386">
    <property type="entry name" value="OLIGOPEPTIDE TRANSPORT SYSTEM PERMEASE PROTEIN APPC"/>
    <property type="match status" value="1"/>
</dbReference>
<sequence length="296" mass="32026">MAVFMTTANASVQATRRRSQLSLAWRRYRRNWLAVAGLVWVILFIIIGIIGPWIAPQNYAQTNFLYANHPPSAKFPFGTDGLGHDMLSQILWSVQNALEIAFGATLVSFIIGTALGLWAGLQGGVADMIIMRLVDFMFAFPAYFLNLILVVKFGRGMLPILMAIGVTGWAGYARLIRSLVLGMRNGEMVEAARALGATRAHIARRYLLPNVVSSMLVALAFGIPGDLTVMAGLSVVGMGLLPPLPSFGNMIAQAGSNVLGYPWLLYFPAGVFAITLLSFLFVADGLQEALNPKGGY</sequence>
<evidence type="ECO:0000256" key="7">
    <source>
        <dbReference type="ARBA" id="ARBA00022989"/>
    </source>
</evidence>
<evidence type="ECO:0000256" key="1">
    <source>
        <dbReference type="ARBA" id="ARBA00004651"/>
    </source>
</evidence>
<keyword evidence="13" id="KW-1185">Reference proteome</keyword>
<evidence type="ECO:0000256" key="4">
    <source>
        <dbReference type="ARBA" id="ARBA00022692"/>
    </source>
</evidence>